<dbReference type="PANTHER" id="PTHR43723">
    <property type="entry name" value="COBALT TRANSPORT PROTEIN CBIQ"/>
    <property type="match status" value="1"/>
</dbReference>
<evidence type="ECO:0000256" key="2">
    <source>
        <dbReference type="ARBA" id="ARBA00022692"/>
    </source>
</evidence>
<dbReference type="PATRIC" id="fig|665952.3.peg.537"/>
<accession>G9QHX1</accession>
<dbReference type="Pfam" id="PF02361">
    <property type="entry name" value="CbiQ"/>
    <property type="match status" value="1"/>
</dbReference>
<feature type="transmembrane region" description="Helical" evidence="5">
    <location>
        <begin position="143"/>
        <end position="163"/>
    </location>
</feature>
<dbReference type="InterPro" id="IPR052770">
    <property type="entry name" value="Cobalt_transport_CbiQ"/>
</dbReference>
<dbReference type="AlphaFoldDB" id="G9QHX1"/>
<dbReference type="EMBL" id="ACWF01000024">
    <property type="protein sequence ID" value="EHL79236.1"/>
    <property type="molecule type" value="Genomic_DNA"/>
</dbReference>
<dbReference type="GO" id="GO:0006824">
    <property type="term" value="P:cobalt ion transport"/>
    <property type="evidence" value="ECO:0007669"/>
    <property type="project" value="TreeGrafter"/>
</dbReference>
<keyword evidence="3 5" id="KW-1133">Transmembrane helix</keyword>
<dbReference type="Proteomes" id="UP000011747">
    <property type="component" value="Unassembled WGS sequence"/>
</dbReference>
<comment type="caution">
    <text evidence="6">The sequence shown here is derived from an EMBL/GenBank/DDBJ whole genome shotgun (WGS) entry which is preliminary data.</text>
</comment>
<dbReference type="RefSeq" id="WP_003352813.1">
    <property type="nucleotide sequence ID" value="NZ_JH414742.1"/>
</dbReference>
<reference evidence="6 7" key="1">
    <citation type="submission" date="2011-09" db="EMBL/GenBank/DDBJ databases">
        <title>The Genome Sequence of Bacillus smithii 7_3_47FAA.</title>
        <authorList>
            <consortium name="The Broad Institute Genome Sequencing Platform"/>
            <person name="Earl A."/>
            <person name="Ward D."/>
            <person name="Feldgarden M."/>
            <person name="Gevers D."/>
            <person name="Daigneault M."/>
            <person name="Strauss J."/>
            <person name="Allen-Vercoe E."/>
            <person name="Young S.K."/>
            <person name="Zeng Q."/>
            <person name="Gargeya S."/>
            <person name="Fitzgerald M."/>
            <person name="Haas B."/>
            <person name="Abouelleil A."/>
            <person name="Alvarado L."/>
            <person name="Arachchi H.M."/>
            <person name="Berlin A."/>
            <person name="Brown A."/>
            <person name="Chapman S.B."/>
            <person name="Chen Z."/>
            <person name="Dunbar C."/>
            <person name="Freedman E."/>
            <person name="Gearin G."/>
            <person name="Goldberg J."/>
            <person name="Griggs A."/>
            <person name="Gujja S."/>
            <person name="Heiman D."/>
            <person name="Howarth C."/>
            <person name="Larson L."/>
            <person name="Lui A."/>
            <person name="MacDonald P.J.P."/>
            <person name="Montmayeur A."/>
            <person name="Murphy C."/>
            <person name="Neiman D."/>
            <person name="Pearson M."/>
            <person name="Priest M."/>
            <person name="Roberts A."/>
            <person name="Saif S."/>
            <person name="Shea T."/>
            <person name="Shenoy N."/>
            <person name="Sisk P."/>
            <person name="Stolte C."/>
            <person name="Sykes S."/>
            <person name="Wortman J."/>
            <person name="Nusbaum C."/>
            <person name="Birren B."/>
        </authorList>
    </citation>
    <scope>NUCLEOTIDE SEQUENCE [LARGE SCALE GENOMIC DNA]</scope>
    <source>
        <strain evidence="6 7">7_3_47FAA</strain>
    </source>
</reference>
<evidence type="ECO:0008006" key="8">
    <source>
        <dbReference type="Google" id="ProtNLM"/>
    </source>
</evidence>
<organism evidence="6 7">
    <name type="scientific">Bacillus smithii 7_3_47FAA</name>
    <dbReference type="NCBI Taxonomy" id="665952"/>
    <lineage>
        <taxon>Bacteria</taxon>
        <taxon>Bacillati</taxon>
        <taxon>Bacillota</taxon>
        <taxon>Bacilli</taxon>
        <taxon>Bacillales</taxon>
        <taxon>Bacillaceae</taxon>
        <taxon>Bacillus</taxon>
    </lineage>
</organism>
<gene>
    <name evidence="6" type="ORF">HMPREF1015_01335</name>
</gene>
<sequence length="167" mass="19254">MKPVVMLHKLASNFHRKEDDERADDEACATSVAMKEIPAPSHARFDDFLFPVCHPIHSIFIELITLTYRFIFVIMEESINIYQSQSSRLGYITIRQGMKSLGLLISVLFLKVFERTKQLSIAMNSRGYGDEILFFDPSYRYSLVNWFIILLILAGMAFIYVQFGGIL</sequence>
<evidence type="ECO:0000256" key="3">
    <source>
        <dbReference type="ARBA" id="ARBA00022989"/>
    </source>
</evidence>
<name>G9QHX1_9BACI</name>
<keyword evidence="2 5" id="KW-0812">Transmembrane</keyword>
<evidence type="ECO:0000313" key="7">
    <source>
        <dbReference type="Proteomes" id="UP000011747"/>
    </source>
</evidence>
<dbReference type="PANTHER" id="PTHR43723:SF1">
    <property type="entry name" value="COBALT TRANSPORT PROTEIN CBIQ"/>
    <property type="match status" value="1"/>
</dbReference>
<dbReference type="CDD" id="cd16914">
    <property type="entry name" value="EcfT"/>
    <property type="match status" value="1"/>
</dbReference>
<evidence type="ECO:0000256" key="4">
    <source>
        <dbReference type="ARBA" id="ARBA00023136"/>
    </source>
</evidence>
<keyword evidence="7" id="KW-1185">Reference proteome</keyword>
<dbReference type="InterPro" id="IPR003339">
    <property type="entry name" value="ABC/ECF_trnsptr_transmembrane"/>
</dbReference>
<evidence type="ECO:0000256" key="1">
    <source>
        <dbReference type="ARBA" id="ARBA00004141"/>
    </source>
</evidence>
<evidence type="ECO:0000256" key="5">
    <source>
        <dbReference type="SAM" id="Phobius"/>
    </source>
</evidence>
<dbReference type="GO" id="GO:0043190">
    <property type="term" value="C:ATP-binding cassette (ABC) transporter complex"/>
    <property type="evidence" value="ECO:0007669"/>
    <property type="project" value="TreeGrafter"/>
</dbReference>
<keyword evidence="4 5" id="KW-0472">Membrane</keyword>
<evidence type="ECO:0000313" key="6">
    <source>
        <dbReference type="EMBL" id="EHL79236.1"/>
    </source>
</evidence>
<dbReference type="HOGENOM" id="CLU_1591324_0_0_9"/>
<protein>
    <recommendedName>
        <fullName evidence="8">Cobalt ABC transporter, permease CbiQ</fullName>
    </recommendedName>
</protein>
<comment type="subcellular location">
    <subcellularLocation>
        <location evidence="1">Membrane</location>
        <topology evidence="1">Multi-pass membrane protein</topology>
    </subcellularLocation>
</comment>
<proteinExistence type="predicted"/>